<reference evidence="13 14" key="1">
    <citation type="submission" date="2017-08" db="EMBL/GenBank/DDBJ databases">
        <title>Resequencing and Reannotation of the genome of Pyrococcus furiosus type strain DSM3638.</title>
        <authorList>
            <person name="Reichelt R.M."/>
            <person name="Bunk B."/>
        </authorList>
    </citation>
    <scope>NUCLEOTIDE SEQUENCE [LARGE SCALE GENOMIC DNA]</scope>
    <source>
        <strain evidence="13 14">DSM 3638</strain>
    </source>
</reference>
<dbReference type="CDD" id="cd18795">
    <property type="entry name" value="SF2_C_Ski2"/>
    <property type="match status" value="1"/>
</dbReference>
<dbReference type="AlphaFoldDB" id="A0A5C0XN85"/>
<dbReference type="Pfam" id="PF00271">
    <property type="entry name" value="Helicase_C"/>
    <property type="match status" value="1"/>
</dbReference>
<dbReference type="PROSITE" id="PS51194">
    <property type="entry name" value="HELICASE_CTER"/>
    <property type="match status" value="1"/>
</dbReference>
<dbReference type="Gene3D" id="1.10.3380.30">
    <property type="match status" value="1"/>
</dbReference>
<dbReference type="InterPro" id="IPR048772">
    <property type="entry name" value="Hel308-like_dom4"/>
</dbReference>
<gene>
    <name evidence="10" type="primary">hel308</name>
    <name evidence="13" type="ORF">PFDSM3638_03390</name>
</gene>
<evidence type="ECO:0000256" key="2">
    <source>
        <dbReference type="ARBA" id="ARBA00022763"/>
    </source>
</evidence>
<dbReference type="InterPro" id="IPR003583">
    <property type="entry name" value="Hlx-hairpin-Hlx_DNA-bd_motif"/>
</dbReference>
<dbReference type="EMBL" id="CP023154">
    <property type="protein sequence ID" value="QEK78377.1"/>
    <property type="molecule type" value="Genomic_DNA"/>
</dbReference>
<dbReference type="PROSITE" id="PS51192">
    <property type="entry name" value="HELICASE_ATP_BIND_1"/>
    <property type="match status" value="1"/>
</dbReference>
<dbReference type="Proteomes" id="UP000324354">
    <property type="component" value="Chromosome"/>
</dbReference>
<dbReference type="GO" id="GO:0016887">
    <property type="term" value="F:ATP hydrolysis activity"/>
    <property type="evidence" value="ECO:0007669"/>
    <property type="project" value="RHEA"/>
</dbReference>
<keyword evidence="4 10" id="KW-0347">Helicase</keyword>
<dbReference type="PANTHER" id="PTHR47961:SF10">
    <property type="entry name" value="ATP-DEPENDENT DNA HELICASE HEL308"/>
    <property type="match status" value="1"/>
</dbReference>
<dbReference type="Pfam" id="PF00270">
    <property type="entry name" value="DEAD"/>
    <property type="match status" value="1"/>
</dbReference>
<dbReference type="GO" id="GO:0005524">
    <property type="term" value="F:ATP binding"/>
    <property type="evidence" value="ECO:0007669"/>
    <property type="project" value="UniProtKB-UniRule"/>
</dbReference>
<keyword evidence="3 10" id="KW-0378">Hydrolase</keyword>
<evidence type="ECO:0000256" key="5">
    <source>
        <dbReference type="ARBA" id="ARBA00022840"/>
    </source>
</evidence>
<accession>A0A5C0XN85</accession>
<dbReference type="InterPro" id="IPR014001">
    <property type="entry name" value="Helicase_ATP-bd"/>
</dbReference>
<keyword evidence="6 10" id="KW-0238">DNA-binding</keyword>
<dbReference type="Pfam" id="PF14520">
    <property type="entry name" value="HHH_5"/>
    <property type="match status" value="1"/>
</dbReference>
<dbReference type="SUPFAM" id="SSF158702">
    <property type="entry name" value="Sec63 N-terminal domain-like"/>
    <property type="match status" value="1"/>
</dbReference>
<dbReference type="GO" id="GO:0003677">
    <property type="term" value="F:DNA binding"/>
    <property type="evidence" value="ECO:0007669"/>
    <property type="project" value="UniProtKB-UniRule"/>
</dbReference>
<evidence type="ECO:0000256" key="4">
    <source>
        <dbReference type="ARBA" id="ARBA00022806"/>
    </source>
</evidence>
<keyword evidence="7 10" id="KW-0234">DNA repair</keyword>
<protein>
    <recommendedName>
        <fullName evidence="10">ATP-dependent DNA helicase Hel308</fullName>
        <ecNumber evidence="10">5.6.2.4</ecNumber>
    </recommendedName>
    <alternativeName>
        <fullName evidence="10">DNA 3'-5' helicase Hel308</fullName>
    </alternativeName>
</protein>
<dbReference type="CDD" id="cd18028">
    <property type="entry name" value="DEXHc_archSki2"/>
    <property type="match status" value="1"/>
</dbReference>
<dbReference type="InterPro" id="IPR050474">
    <property type="entry name" value="Hel308_SKI2-like"/>
</dbReference>
<dbReference type="EC" id="5.6.2.4" evidence="10"/>
<evidence type="ECO:0000256" key="1">
    <source>
        <dbReference type="ARBA" id="ARBA00022741"/>
    </source>
</evidence>
<dbReference type="GO" id="GO:0006281">
    <property type="term" value="P:DNA repair"/>
    <property type="evidence" value="ECO:0007669"/>
    <property type="project" value="UniProtKB-UniRule"/>
</dbReference>
<keyword evidence="2 10" id="KW-0227">DNA damage</keyword>
<evidence type="ECO:0000313" key="13">
    <source>
        <dbReference type="EMBL" id="QEK78377.1"/>
    </source>
</evidence>
<evidence type="ECO:0000256" key="7">
    <source>
        <dbReference type="ARBA" id="ARBA00023204"/>
    </source>
</evidence>
<dbReference type="InterPro" id="IPR036390">
    <property type="entry name" value="WH_DNA-bd_sf"/>
</dbReference>
<comment type="function">
    <text evidence="10">DNA-dependent ATPase and 3'-5' DNA helicase that may be involved in repair of stalled replication forks.</text>
</comment>
<dbReference type="InterPro" id="IPR022965">
    <property type="entry name" value="Helicase_Hel308"/>
</dbReference>
<evidence type="ECO:0000256" key="3">
    <source>
        <dbReference type="ARBA" id="ARBA00022801"/>
    </source>
</evidence>
<comment type="similarity">
    <text evidence="10">Belongs to the helicase family. Hel308 subfamily.</text>
</comment>
<dbReference type="NCBIfam" id="NF001308">
    <property type="entry name" value="PRK00254.1"/>
    <property type="match status" value="1"/>
</dbReference>
<dbReference type="Gene3D" id="3.40.50.300">
    <property type="entry name" value="P-loop containing nucleotide triphosphate hydrolases"/>
    <property type="match status" value="2"/>
</dbReference>
<dbReference type="Gene3D" id="1.10.150.20">
    <property type="entry name" value="5' to 3' exonuclease, C-terminal subdomain"/>
    <property type="match status" value="1"/>
</dbReference>
<evidence type="ECO:0000259" key="11">
    <source>
        <dbReference type="PROSITE" id="PS51192"/>
    </source>
</evidence>
<dbReference type="InterPro" id="IPR011545">
    <property type="entry name" value="DEAD/DEAH_box_helicase_dom"/>
</dbReference>
<sequence length="720" mass="82631">MRVDELRVDERIKSTLKERGIESFYPPQAEALKSGILEGKNALISIPTASGKTLIAEIAMVHRILTQGGKAVYIVPLKALAEEKFQEFQDWEKIGLRVAMATGDYDSKDEWLGKYDIIIATAEKFDSLLRHGSSWIKDVKILVADEIHLIGSRDRGATLEVILAHMLGKAQIIGLSATIGNPEELAEWLNAELIVSDWRPVKLRRGVFYQGFVTWEDGSIDRFSSWEELVYDAIRKKKGALIFVNMRRKAERVALELSKKVKSLLTKPEIRALNELADSLEENPTNEKLAKAIRGGVAFHHAGLGRDERVLVEENFRKGIIKAVVATPTLSAGINTPAFRVIIRDIWRYSDFGMERIPIIEVHQMLGRAGRPKYDEVGEGIIVSTSDDPREVMNHYIFGKPEKLFSQLSNESNLRSQVLALIATFGYSTVEEILKFISNTFYAYQRKDTYSLEEKIRNILYFLLENEFIEISLEDKIRPLSLGIRTAKLYIDPYTAKMFKDKMEEVVKDPNPIGIFHLISLTPDITPFNYSKREFERLEEEYYEFKDRLYFDDPYISGYDPYLERKFFRAFKTALVLLAWINEVPEGEIVEKYSVEPGDIYRIVETAEWLVYSLKEIAKVLGAYEIVDYLETLRVRVKYGIREELIPLMQLPLVGRRRARALYNSGFRSIEDISQARPEELLKIEGIGVKTVEAIFKFLGKNVKISEKPRKSTLDYFLKS</sequence>
<feature type="domain" description="Helicase C-terminal" evidence="12">
    <location>
        <begin position="229"/>
        <end position="422"/>
    </location>
</feature>
<dbReference type="RefSeq" id="WP_011011799.1">
    <property type="nucleotide sequence ID" value="NC_003413.1"/>
</dbReference>
<dbReference type="Pfam" id="PF21280">
    <property type="entry name" value="Helicase_dom4_arc"/>
    <property type="match status" value="1"/>
</dbReference>
<keyword evidence="1 10" id="KW-0547">Nucleotide-binding</keyword>
<dbReference type="SUPFAM" id="SSF52540">
    <property type="entry name" value="P-loop containing nucleoside triphosphate hydrolases"/>
    <property type="match status" value="2"/>
</dbReference>
<evidence type="ECO:0000256" key="6">
    <source>
        <dbReference type="ARBA" id="ARBA00023125"/>
    </source>
</evidence>
<dbReference type="KEGG" id="pfu:PF0677"/>
<evidence type="ECO:0000313" key="14">
    <source>
        <dbReference type="Proteomes" id="UP000324354"/>
    </source>
</evidence>
<evidence type="ECO:0000259" key="12">
    <source>
        <dbReference type="PROSITE" id="PS51194"/>
    </source>
</evidence>
<comment type="catalytic activity">
    <reaction evidence="9 10">
        <text>Couples ATP hydrolysis with the unwinding of duplex DNA by translocating in the 3'-5' direction.</text>
        <dbReference type="EC" id="5.6.2.4"/>
    </reaction>
</comment>
<dbReference type="SMR" id="A0A5C0XN85"/>
<comment type="catalytic activity">
    <reaction evidence="10">
        <text>ATP + H2O = ADP + phosphate + H(+)</text>
        <dbReference type="Rhea" id="RHEA:13065"/>
        <dbReference type="ChEBI" id="CHEBI:15377"/>
        <dbReference type="ChEBI" id="CHEBI:15378"/>
        <dbReference type="ChEBI" id="CHEBI:30616"/>
        <dbReference type="ChEBI" id="CHEBI:43474"/>
        <dbReference type="ChEBI" id="CHEBI:456216"/>
        <dbReference type="EC" id="5.6.2.4"/>
    </reaction>
</comment>
<keyword evidence="8 10" id="KW-0413">Isomerase</keyword>
<dbReference type="PANTHER" id="PTHR47961">
    <property type="entry name" value="DNA POLYMERASE THETA, PUTATIVE (AFU_ORTHOLOGUE AFUA_1G05260)-RELATED"/>
    <property type="match status" value="1"/>
</dbReference>
<evidence type="ECO:0000256" key="10">
    <source>
        <dbReference type="HAMAP-Rule" id="MF_00442"/>
    </source>
</evidence>
<dbReference type="GeneID" id="13302490"/>
<dbReference type="GeneID" id="41712480"/>
<comment type="subunit">
    <text evidence="10">Monomer.</text>
</comment>
<name>A0A5C0XN85_PYRFU</name>
<dbReference type="SMART" id="SM00278">
    <property type="entry name" value="HhH1"/>
    <property type="match status" value="2"/>
</dbReference>
<evidence type="ECO:0000256" key="9">
    <source>
        <dbReference type="ARBA" id="ARBA00034617"/>
    </source>
</evidence>
<dbReference type="GO" id="GO:0043138">
    <property type="term" value="F:3'-5' DNA helicase activity"/>
    <property type="evidence" value="ECO:0007669"/>
    <property type="project" value="UniProtKB-UniRule"/>
</dbReference>
<proteinExistence type="inferred from homology"/>
<dbReference type="HAMAP" id="MF_00442">
    <property type="entry name" value="Helicase_Hel308"/>
    <property type="match status" value="1"/>
</dbReference>
<dbReference type="SMART" id="SM00487">
    <property type="entry name" value="DEXDc"/>
    <property type="match status" value="1"/>
</dbReference>
<dbReference type="OrthoDB" id="371946at2157"/>
<keyword evidence="5 10" id="KW-0067">ATP-binding</keyword>
<dbReference type="SUPFAM" id="SSF46785">
    <property type="entry name" value="Winged helix' DNA-binding domain"/>
    <property type="match status" value="1"/>
</dbReference>
<organism evidence="13 14">
    <name type="scientific">Pyrococcus furiosus (strain ATCC 43587 / DSM 3638 / JCM 8422 / Vc1)</name>
    <dbReference type="NCBI Taxonomy" id="186497"/>
    <lineage>
        <taxon>Archaea</taxon>
        <taxon>Methanobacteriati</taxon>
        <taxon>Methanobacteriota</taxon>
        <taxon>Thermococci</taxon>
        <taxon>Thermococcales</taxon>
        <taxon>Thermococcaceae</taxon>
        <taxon>Pyrococcus</taxon>
    </lineage>
</organism>
<evidence type="ECO:0000256" key="8">
    <source>
        <dbReference type="ARBA" id="ARBA00023235"/>
    </source>
</evidence>
<dbReference type="SMART" id="SM00490">
    <property type="entry name" value="HELICc"/>
    <property type="match status" value="1"/>
</dbReference>
<dbReference type="InterPro" id="IPR027417">
    <property type="entry name" value="P-loop_NTPase"/>
</dbReference>
<feature type="domain" description="Helicase ATP-binding" evidence="11">
    <location>
        <begin position="33"/>
        <end position="197"/>
    </location>
</feature>
<dbReference type="InterPro" id="IPR001650">
    <property type="entry name" value="Helicase_C-like"/>
</dbReference>
<feature type="binding site" evidence="10">
    <location>
        <position position="28"/>
    </location>
    <ligand>
        <name>ATP</name>
        <dbReference type="ChEBI" id="CHEBI:30616"/>
    </ligand>
</feature>